<dbReference type="InterPro" id="IPR028345">
    <property type="entry name" value="Antibiotic_NAT-like"/>
</dbReference>
<reference evidence="3 5" key="2">
    <citation type="submission" date="2019-05" db="EMBL/GenBank/DDBJ databases">
        <title>Genome sequence of Moorella thermoacetica ATCC 33924.</title>
        <authorList>
            <person name="Poehlein A."/>
            <person name="Bengelsdorf F.R."/>
            <person name="Duerre P."/>
            <person name="Daniel R."/>
        </authorList>
    </citation>
    <scope>NUCLEOTIDE SEQUENCE [LARGE SCALE GENOMIC DNA]</scope>
    <source>
        <strain evidence="3 5">ATCC 33924</strain>
    </source>
</reference>
<dbReference type="SUPFAM" id="SSF110710">
    <property type="entry name" value="TTHA0583/YokD-like"/>
    <property type="match status" value="1"/>
</dbReference>
<evidence type="ECO:0000313" key="5">
    <source>
        <dbReference type="Proteomes" id="UP000322283"/>
    </source>
</evidence>
<dbReference type="EMBL" id="VCDX01000007">
    <property type="protein sequence ID" value="TYL11925.1"/>
    <property type="molecule type" value="Genomic_DNA"/>
</dbReference>
<dbReference type="Proteomes" id="UP000322283">
    <property type="component" value="Unassembled WGS sequence"/>
</dbReference>
<dbReference type="HAMAP" id="MF_00800">
    <property type="entry name" value="UPF0340"/>
    <property type="match status" value="1"/>
</dbReference>
<evidence type="ECO:0000313" key="4">
    <source>
        <dbReference type="Proteomes" id="UP000094598"/>
    </source>
</evidence>
<dbReference type="Gene3D" id="3.40.50.10360">
    <property type="entry name" value="Hypothetical protein TT1679"/>
    <property type="match status" value="1"/>
</dbReference>
<dbReference type="PIRSF" id="PIRSF007510">
    <property type="entry name" value="UCP007510"/>
    <property type="match status" value="1"/>
</dbReference>
<dbReference type="Proteomes" id="UP000094598">
    <property type="component" value="Chromosome"/>
</dbReference>
<protein>
    <recommendedName>
        <fullName evidence="1">UPF0340 protein Maut_02952</fullName>
    </recommendedName>
</protein>
<dbReference type="AlphaFoldDB" id="A0AAC9MW46"/>
<accession>A0AAC9MW46</accession>
<comment type="similarity">
    <text evidence="1">Belongs to the UPF0340 family.</text>
</comment>
<dbReference type="Pfam" id="PF04260">
    <property type="entry name" value="DUF436"/>
    <property type="match status" value="1"/>
</dbReference>
<evidence type="ECO:0000313" key="3">
    <source>
        <dbReference type="EMBL" id="TYL11925.1"/>
    </source>
</evidence>
<dbReference type="EMBL" id="CP017019">
    <property type="protein sequence ID" value="AOQ25364.1"/>
    <property type="molecule type" value="Genomic_DNA"/>
</dbReference>
<evidence type="ECO:0000256" key="1">
    <source>
        <dbReference type="HAMAP-Rule" id="MF_00800"/>
    </source>
</evidence>
<organism evidence="2 4">
    <name type="scientific">Neomoorella thermoacetica</name>
    <name type="common">Clostridium thermoaceticum</name>
    <dbReference type="NCBI Taxonomy" id="1525"/>
    <lineage>
        <taxon>Bacteria</taxon>
        <taxon>Bacillati</taxon>
        <taxon>Bacillota</taxon>
        <taxon>Clostridia</taxon>
        <taxon>Neomoorellales</taxon>
        <taxon>Neomoorellaceae</taxon>
        <taxon>Neomoorella</taxon>
    </lineage>
</organism>
<proteinExistence type="inferred from homology"/>
<dbReference type="NCBIfam" id="TIGR01440">
    <property type="entry name" value="TIGR01440 family protein"/>
    <property type="match status" value="1"/>
</dbReference>
<keyword evidence="5" id="KW-1185">Reference proteome</keyword>
<evidence type="ECO:0000313" key="2">
    <source>
        <dbReference type="EMBL" id="AOQ25364.1"/>
    </source>
</evidence>
<dbReference type="RefSeq" id="WP_069591352.1">
    <property type="nucleotide sequence ID" value="NZ_CP017019.1"/>
</dbReference>
<name>A0AAC9MW46_NEOTH</name>
<sequence>MAEWQDVTATVQAAAEELLNVAGLQPGQILVVGCSTSEITGRSIGTASSLEIGQAVVEGLLAATNRAQVYLAAQCCEHLNRALVIEAGAARLYNLPVVTVVPAPKAGGSLATAAYASLHRPVVVASLLAQAHAGLDIGSTLIGMHLRPVAVPVRLAIKTIGAAPVTAARTRPPLIGGQRAVYK</sequence>
<gene>
    <name evidence="2" type="ORF">Maut_02952</name>
    <name evidence="3" type="ORF">MTAT_21260</name>
</gene>
<dbReference type="InterPro" id="IPR006340">
    <property type="entry name" value="DUF436"/>
</dbReference>
<reference evidence="2 4" key="1">
    <citation type="submission" date="2016-08" db="EMBL/GenBank/DDBJ databases">
        <title>Moorella thermoacetica DSM 103132.</title>
        <authorList>
            <person name="Jendresen C.B."/>
            <person name="Redl S.M."/>
            <person name="Jensen T.O."/>
            <person name="Nielsen A.T."/>
        </authorList>
    </citation>
    <scope>NUCLEOTIDE SEQUENCE [LARGE SCALE GENOMIC DNA]</scope>
    <source>
        <strain evidence="2 4">DSM 103132</strain>
    </source>
</reference>